<evidence type="ECO:0000313" key="1">
    <source>
        <dbReference type="EMBL" id="KAG6600103.1"/>
    </source>
</evidence>
<dbReference type="Proteomes" id="UP000685013">
    <property type="component" value="Chromosome 4"/>
</dbReference>
<evidence type="ECO:0000313" key="2">
    <source>
        <dbReference type="Proteomes" id="UP000685013"/>
    </source>
</evidence>
<sequence length="83" mass="9362">MKIRCSFFCTLSEICPAVTMIHSIQRREESDRLAGVMIEASEQKDVILNAEIINLKVQGICFFKHREESSAETSPAAYLILSI</sequence>
<reference evidence="1 2" key="1">
    <citation type="journal article" date="2021" name="Hortic Res">
        <title>The domestication of Cucurbita argyrosperma as revealed by the genome of its wild relative.</title>
        <authorList>
            <person name="Barrera-Redondo J."/>
            <person name="Sanchez-de la Vega G."/>
            <person name="Aguirre-Liguori J.A."/>
            <person name="Castellanos-Morales G."/>
            <person name="Gutierrez-Guerrero Y.T."/>
            <person name="Aguirre-Dugua X."/>
            <person name="Aguirre-Planter E."/>
            <person name="Tenaillon M.I."/>
            <person name="Lira-Saade R."/>
            <person name="Eguiarte L.E."/>
        </authorList>
    </citation>
    <scope>NUCLEOTIDE SEQUENCE [LARGE SCALE GENOMIC DNA]</scope>
    <source>
        <strain evidence="1">JBR-2021</strain>
    </source>
</reference>
<comment type="caution">
    <text evidence="1">The sequence shown here is derived from an EMBL/GenBank/DDBJ whole genome shotgun (WGS) entry which is preliminary data.</text>
</comment>
<protein>
    <submittedName>
        <fullName evidence="1">Uncharacterized protein</fullName>
    </submittedName>
</protein>
<feature type="non-terminal residue" evidence="1">
    <location>
        <position position="1"/>
    </location>
</feature>
<dbReference type="EMBL" id="JAGKQH010000004">
    <property type="protein sequence ID" value="KAG6600103.1"/>
    <property type="molecule type" value="Genomic_DNA"/>
</dbReference>
<gene>
    <name evidence="1" type="ORF">SDJN03_05336</name>
</gene>
<accession>A0AAV6NLR8</accession>
<organism evidence="1 2">
    <name type="scientific">Cucurbita argyrosperma subsp. sororia</name>
    <dbReference type="NCBI Taxonomy" id="37648"/>
    <lineage>
        <taxon>Eukaryota</taxon>
        <taxon>Viridiplantae</taxon>
        <taxon>Streptophyta</taxon>
        <taxon>Embryophyta</taxon>
        <taxon>Tracheophyta</taxon>
        <taxon>Spermatophyta</taxon>
        <taxon>Magnoliopsida</taxon>
        <taxon>eudicotyledons</taxon>
        <taxon>Gunneridae</taxon>
        <taxon>Pentapetalae</taxon>
        <taxon>rosids</taxon>
        <taxon>fabids</taxon>
        <taxon>Cucurbitales</taxon>
        <taxon>Cucurbitaceae</taxon>
        <taxon>Cucurbiteae</taxon>
        <taxon>Cucurbita</taxon>
    </lineage>
</organism>
<dbReference type="AlphaFoldDB" id="A0AAV6NLR8"/>
<proteinExistence type="predicted"/>
<name>A0AAV6NLR8_9ROSI</name>
<keyword evidence="2" id="KW-1185">Reference proteome</keyword>